<dbReference type="OrthoDB" id="10006218at2759"/>
<dbReference type="AlphaFoldDB" id="A0A0C3BL16"/>
<accession>A0A0C3BL16</accession>
<evidence type="ECO:0000313" key="3">
    <source>
        <dbReference type="Proteomes" id="UP000054097"/>
    </source>
</evidence>
<evidence type="ECO:0000313" key="2">
    <source>
        <dbReference type="EMBL" id="KIM32136.1"/>
    </source>
</evidence>
<evidence type="ECO:0000259" key="1">
    <source>
        <dbReference type="Pfam" id="PF13383"/>
    </source>
</evidence>
<sequence length="286" mass="32834">MDVDNRPLFTGNLPATLEYQESLYQEQIVRRKKLIEHWSAQGRELKIFPDHGEFYTIWDFVTPTFSCPFPVRRIGTLGDGGKYVCGFHRVTQGRGPERQCVVYSFGVSDESSFEAEILASTNNCQVYGYDFSVKHWGPQLHNNPAYDGRVHFEPYKLGGKDDSFSIPEVHTLGGLMQMNGHTFIDILKIDIEGSEFDLLNTLLDAHFASGNNEPLPFGQLQLEIHLWHNNLNFNEFLTFWERLEKAGLRPFWTEPNLIWVNALGQKPGLSEWSFINTRAHHALTVQ</sequence>
<dbReference type="Proteomes" id="UP000054097">
    <property type="component" value="Unassembled WGS sequence"/>
</dbReference>
<dbReference type="PANTHER" id="PTHR32026">
    <property type="entry name" value="METHYLTRANSFERASE-LIKE PROTEIN 24"/>
    <property type="match status" value="1"/>
</dbReference>
<dbReference type="InterPro" id="IPR025714">
    <property type="entry name" value="Methyltranfer_dom"/>
</dbReference>
<dbReference type="HOGENOM" id="CLU_066046_1_0_1"/>
<dbReference type="Pfam" id="PF13383">
    <property type="entry name" value="Methyltransf_22"/>
    <property type="match status" value="1"/>
</dbReference>
<dbReference type="PANTHER" id="PTHR32026:SF10">
    <property type="entry name" value="METHYLTRANSFERASE-LIKE PROTEIN 24-RELATED"/>
    <property type="match status" value="1"/>
</dbReference>
<dbReference type="InterPro" id="IPR026913">
    <property type="entry name" value="METTL24"/>
</dbReference>
<feature type="domain" description="Methyltransferase" evidence="1">
    <location>
        <begin position="59"/>
        <end position="257"/>
    </location>
</feature>
<dbReference type="EMBL" id="KN824280">
    <property type="protein sequence ID" value="KIM32136.1"/>
    <property type="molecule type" value="Genomic_DNA"/>
</dbReference>
<reference evidence="3" key="2">
    <citation type="submission" date="2015-01" db="EMBL/GenBank/DDBJ databases">
        <title>Evolutionary Origins and Diversification of the Mycorrhizal Mutualists.</title>
        <authorList>
            <consortium name="DOE Joint Genome Institute"/>
            <consortium name="Mycorrhizal Genomics Consortium"/>
            <person name="Kohler A."/>
            <person name="Kuo A."/>
            <person name="Nagy L.G."/>
            <person name="Floudas D."/>
            <person name="Copeland A."/>
            <person name="Barry K.W."/>
            <person name="Cichocki N."/>
            <person name="Veneault-Fourrey C."/>
            <person name="LaButti K."/>
            <person name="Lindquist E.A."/>
            <person name="Lipzen A."/>
            <person name="Lundell T."/>
            <person name="Morin E."/>
            <person name="Murat C."/>
            <person name="Riley R."/>
            <person name="Ohm R."/>
            <person name="Sun H."/>
            <person name="Tunlid A."/>
            <person name="Henrissat B."/>
            <person name="Grigoriev I.V."/>
            <person name="Hibbett D.S."/>
            <person name="Martin F."/>
        </authorList>
    </citation>
    <scope>NUCLEOTIDE SEQUENCE [LARGE SCALE GENOMIC DNA]</scope>
    <source>
        <strain evidence="3">MAFF 305830</strain>
    </source>
</reference>
<gene>
    <name evidence="2" type="ORF">M408DRAFT_214418</name>
</gene>
<reference evidence="2 3" key="1">
    <citation type="submission" date="2014-04" db="EMBL/GenBank/DDBJ databases">
        <authorList>
            <consortium name="DOE Joint Genome Institute"/>
            <person name="Kuo A."/>
            <person name="Zuccaro A."/>
            <person name="Kohler A."/>
            <person name="Nagy L.G."/>
            <person name="Floudas D."/>
            <person name="Copeland A."/>
            <person name="Barry K.W."/>
            <person name="Cichocki N."/>
            <person name="Veneault-Fourrey C."/>
            <person name="LaButti K."/>
            <person name="Lindquist E.A."/>
            <person name="Lipzen A."/>
            <person name="Lundell T."/>
            <person name="Morin E."/>
            <person name="Murat C."/>
            <person name="Sun H."/>
            <person name="Tunlid A."/>
            <person name="Henrissat B."/>
            <person name="Grigoriev I.V."/>
            <person name="Hibbett D.S."/>
            <person name="Martin F."/>
            <person name="Nordberg H.P."/>
            <person name="Cantor M.N."/>
            <person name="Hua S.X."/>
        </authorList>
    </citation>
    <scope>NUCLEOTIDE SEQUENCE [LARGE SCALE GENOMIC DNA]</scope>
    <source>
        <strain evidence="2 3">MAFF 305830</strain>
    </source>
</reference>
<dbReference type="STRING" id="933852.A0A0C3BL16"/>
<proteinExistence type="predicted"/>
<organism evidence="2 3">
    <name type="scientific">Serendipita vermifera MAFF 305830</name>
    <dbReference type="NCBI Taxonomy" id="933852"/>
    <lineage>
        <taxon>Eukaryota</taxon>
        <taxon>Fungi</taxon>
        <taxon>Dikarya</taxon>
        <taxon>Basidiomycota</taxon>
        <taxon>Agaricomycotina</taxon>
        <taxon>Agaricomycetes</taxon>
        <taxon>Sebacinales</taxon>
        <taxon>Serendipitaceae</taxon>
        <taxon>Serendipita</taxon>
    </lineage>
</organism>
<keyword evidence="3" id="KW-1185">Reference proteome</keyword>
<protein>
    <recommendedName>
        <fullName evidence="1">Methyltransferase domain-containing protein</fullName>
    </recommendedName>
</protein>
<name>A0A0C3BL16_SERVB</name>